<accession>A0A2N3LLU1</accession>
<dbReference type="CDD" id="cd06173">
    <property type="entry name" value="MFS_MefA_like"/>
    <property type="match status" value="1"/>
</dbReference>
<keyword evidence="9" id="KW-1185">Reference proteome</keyword>
<evidence type="ECO:0000256" key="4">
    <source>
        <dbReference type="ARBA" id="ARBA00022692"/>
    </source>
</evidence>
<organism evidence="8 9">
    <name type="scientific">Heyndrickxia camelliae</name>
    <dbReference type="NCBI Taxonomy" id="1707093"/>
    <lineage>
        <taxon>Bacteria</taxon>
        <taxon>Bacillati</taxon>
        <taxon>Bacillota</taxon>
        <taxon>Bacilli</taxon>
        <taxon>Bacillales</taxon>
        <taxon>Bacillaceae</taxon>
        <taxon>Heyndrickxia</taxon>
    </lineage>
</organism>
<keyword evidence="5 7" id="KW-1133">Transmembrane helix</keyword>
<evidence type="ECO:0000256" key="5">
    <source>
        <dbReference type="ARBA" id="ARBA00022989"/>
    </source>
</evidence>
<comment type="caution">
    <text evidence="8">The sequence shown here is derived from an EMBL/GenBank/DDBJ whole genome shotgun (WGS) entry which is preliminary data.</text>
</comment>
<keyword evidence="2" id="KW-0813">Transport</keyword>
<dbReference type="Proteomes" id="UP000233440">
    <property type="component" value="Unassembled WGS sequence"/>
</dbReference>
<dbReference type="InterPro" id="IPR011701">
    <property type="entry name" value="MFS"/>
</dbReference>
<feature type="transmembrane region" description="Helical" evidence="7">
    <location>
        <begin position="374"/>
        <end position="395"/>
    </location>
</feature>
<gene>
    <name evidence="8" type="ORF">CWO92_07475</name>
</gene>
<dbReference type="EMBL" id="PIQO01000004">
    <property type="protein sequence ID" value="PKR85545.1"/>
    <property type="molecule type" value="Genomic_DNA"/>
</dbReference>
<proteinExistence type="predicted"/>
<reference evidence="8 9" key="1">
    <citation type="submission" date="2017-11" db="EMBL/GenBank/DDBJ databases">
        <title>Bacillus camelliae sp. nov., isolated from pu'er tea.</title>
        <authorList>
            <person name="Niu L."/>
        </authorList>
    </citation>
    <scope>NUCLEOTIDE SEQUENCE [LARGE SCALE GENOMIC DNA]</scope>
    <source>
        <strain evidence="8 9">7578-1</strain>
    </source>
</reference>
<evidence type="ECO:0000313" key="8">
    <source>
        <dbReference type="EMBL" id="PKR85545.1"/>
    </source>
</evidence>
<dbReference type="PANTHER" id="PTHR43266">
    <property type="entry name" value="MACROLIDE-EFFLUX PROTEIN"/>
    <property type="match status" value="1"/>
</dbReference>
<protein>
    <submittedName>
        <fullName evidence="8">MFS transporter</fullName>
    </submittedName>
</protein>
<feature type="transmembrane region" description="Helical" evidence="7">
    <location>
        <begin position="425"/>
        <end position="445"/>
    </location>
</feature>
<feature type="transmembrane region" description="Helical" evidence="7">
    <location>
        <begin position="335"/>
        <end position="353"/>
    </location>
</feature>
<evidence type="ECO:0000313" key="9">
    <source>
        <dbReference type="Proteomes" id="UP000233440"/>
    </source>
</evidence>
<feature type="transmembrane region" description="Helical" evidence="7">
    <location>
        <begin position="199"/>
        <end position="220"/>
    </location>
</feature>
<evidence type="ECO:0000256" key="2">
    <source>
        <dbReference type="ARBA" id="ARBA00022448"/>
    </source>
</evidence>
<dbReference type="PANTHER" id="PTHR43266:SF2">
    <property type="entry name" value="MAJOR FACILITATOR SUPERFAMILY (MFS) PROFILE DOMAIN-CONTAINING PROTEIN"/>
    <property type="match status" value="1"/>
</dbReference>
<dbReference type="AlphaFoldDB" id="A0A2N3LLU1"/>
<dbReference type="Gene3D" id="1.20.1250.20">
    <property type="entry name" value="MFS general substrate transporter like domains"/>
    <property type="match status" value="1"/>
</dbReference>
<feature type="transmembrane region" description="Helical" evidence="7">
    <location>
        <begin position="170"/>
        <end position="193"/>
    </location>
</feature>
<feature type="transmembrane region" description="Helical" evidence="7">
    <location>
        <begin position="286"/>
        <end position="305"/>
    </location>
</feature>
<evidence type="ECO:0000256" key="3">
    <source>
        <dbReference type="ARBA" id="ARBA00022475"/>
    </source>
</evidence>
<feature type="transmembrane region" description="Helical" evidence="7">
    <location>
        <begin position="71"/>
        <end position="96"/>
    </location>
</feature>
<evidence type="ECO:0000256" key="7">
    <source>
        <dbReference type="SAM" id="Phobius"/>
    </source>
</evidence>
<feature type="transmembrane region" description="Helical" evidence="7">
    <location>
        <begin position="131"/>
        <end position="150"/>
    </location>
</feature>
<comment type="subcellular location">
    <subcellularLocation>
        <location evidence="1">Cell membrane</location>
        <topology evidence="1">Multi-pass membrane protein</topology>
    </subcellularLocation>
</comment>
<dbReference type="OrthoDB" id="9775268at2"/>
<dbReference type="GO" id="GO:0005886">
    <property type="term" value="C:plasma membrane"/>
    <property type="evidence" value="ECO:0007669"/>
    <property type="project" value="UniProtKB-SubCell"/>
</dbReference>
<name>A0A2N3LLU1_9BACI</name>
<dbReference type="GO" id="GO:0022857">
    <property type="term" value="F:transmembrane transporter activity"/>
    <property type="evidence" value="ECO:0007669"/>
    <property type="project" value="InterPro"/>
</dbReference>
<feature type="transmembrane region" description="Helical" evidence="7">
    <location>
        <begin position="312"/>
        <end position="329"/>
    </location>
</feature>
<feature type="transmembrane region" description="Helical" evidence="7">
    <location>
        <begin position="249"/>
        <end position="266"/>
    </location>
</feature>
<feature type="transmembrane region" description="Helical" evidence="7">
    <location>
        <begin position="39"/>
        <end position="65"/>
    </location>
</feature>
<keyword evidence="6 7" id="KW-0472">Membrane</keyword>
<dbReference type="Pfam" id="PF07690">
    <property type="entry name" value="MFS_1"/>
    <property type="match status" value="1"/>
</dbReference>
<evidence type="ECO:0000256" key="6">
    <source>
        <dbReference type="ARBA" id="ARBA00023136"/>
    </source>
</evidence>
<dbReference type="SUPFAM" id="SSF103473">
    <property type="entry name" value="MFS general substrate transporter"/>
    <property type="match status" value="1"/>
</dbReference>
<evidence type="ECO:0000256" key="1">
    <source>
        <dbReference type="ARBA" id="ARBA00004651"/>
    </source>
</evidence>
<dbReference type="InterPro" id="IPR036259">
    <property type="entry name" value="MFS_trans_sf"/>
</dbReference>
<feature type="transmembrane region" description="Helical" evidence="7">
    <location>
        <begin position="103"/>
        <end position="125"/>
    </location>
</feature>
<keyword evidence="4 7" id="KW-0812">Transmembrane</keyword>
<sequence length="467" mass="51682">MRNKNLKWKKRKVFFYPCLQINFSVGGNRVSENKGLQSFLFIWGGQLGSLLGSSLTSFALGVYILQQTGSVSNFAITLLCMSIPGLIISPFAGALVDKWNRKGMMLASDILSGFATLGVFAIVFFSQLQLWHIYTAVIMWSVAGSMQFPAYQSIVAQIVERKHLGRANGLIQMSDAASSIVAPPIAGILLPFIHIQGILIIDFFSFFLAIFSLLIVKIPPIQFSESFRKKQSILLDIKDGIQYLRINKALLWFLTYFSLANFILGFENVLLQPLILSMSDAKNLGFVMSCIGLSMVLGGLVISAWGGPKRKTRGVFGFGLISSLFFTFVWGCHSIPVMCVFLFVTFFFLPFGNTCSQVIWQSKVEPSIQGRVFALRRMIAMSLMPISYMLSAPLLDHVFAPLMSSHAIGGKLLGGWLGVGENSGIRLFLMLLGIIWLLTTILLSFHKEIKLLDKDEGSKESMVPAST</sequence>
<keyword evidence="3" id="KW-1003">Cell membrane</keyword>